<protein>
    <submittedName>
        <fullName evidence="1">Uncharacterized protein</fullName>
    </submittedName>
</protein>
<gene>
    <name evidence="1" type="ORF">MLD38_015205</name>
</gene>
<keyword evidence="2" id="KW-1185">Reference proteome</keyword>
<accession>A0ACB9RFE0</accession>
<reference evidence="2" key="1">
    <citation type="journal article" date="2023" name="Front. Plant Sci.">
        <title>Chromosomal-level genome assembly of Melastoma candidum provides insights into trichome evolution.</title>
        <authorList>
            <person name="Zhong Y."/>
            <person name="Wu W."/>
            <person name="Sun C."/>
            <person name="Zou P."/>
            <person name="Liu Y."/>
            <person name="Dai S."/>
            <person name="Zhou R."/>
        </authorList>
    </citation>
    <scope>NUCLEOTIDE SEQUENCE [LARGE SCALE GENOMIC DNA]</scope>
</reference>
<dbReference type="EMBL" id="CM042883">
    <property type="protein sequence ID" value="KAI4377605.1"/>
    <property type="molecule type" value="Genomic_DNA"/>
</dbReference>
<proteinExistence type="predicted"/>
<dbReference type="Proteomes" id="UP001057402">
    <property type="component" value="Chromosome 4"/>
</dbReference>
<name>A0ACB9RFE0_9MYRT</name>
<sequence>MVAARDVGCELFKSGESRGATSSSGKLVTAAVKSETAGGRWPATMKLGDAGERGRAETFWSSGGRPSSEGIRG</sequence>
<organism evidence="1 2">
    <name type="scientific">Melastoma candidum</name>
    <dbReference type="NCBI Taxonomy" id="119954"/>
    <lineage>
        <taxon>Eukaryota</taxon>
        <taxon>Viridiplantae</taxon>
        <taxon>Streptophyta</taxon>
        <taxon>Embryophyta</taxon>
        <taxon>Tracheophyta</taxon>
        <taxon>Spermatophyta</taxon>
        <taxon>Magnoliopsida</taxon>
        <taxon>eudicotyledons</taxon>
        <taxon>Gunneridae</taxon>
        <taxon>Pentapetalae</taxon>
        <taxon>rosids</taxon>
        <taxon>malvids</taxon>
        <taxon>Myrtales</taxon>
        <taxon>Melastomataceae</taxon>
        <taxon>Melastomatoideae</taxon>
        <taxon>Melastomateae</taxon>
        <taxon>Melastoma</taxon>
    </lineage>
</organism>
<comment type="caution">
    <text evidence="1">The sequence shown here is derived from an EMBL/GenBank/DDBJ whole genome shotgun (WGS) entry which is preliminary data.</text>
</comment>
<evidence type="ECO:0000313" key="1">
    <source>
        <dbReference type="EMBL" id="KAI4377605.1"/>
    </source>
</evidence>
<evidence type="ECO:0000313" key="2">
    <source>
        <dbReference type="Proteomes" id="UP001057402"/>
    </source>
</evidence>